<dbReference type="AlphaFoldDB" id="A0A061JDX3"/>
<comment type="caution">
    <text evidence="2">The sequence shown here is derived from an EMBL/GenBank/DDBJ whole genome shotgun (WGS) entry which is preliminary data.</text>
</comment>
<reference evidence="2 3" key="1">
    <citation type="submission" date="2013-07" db="EMBL/GenBank/DDBJ databases">
        <authorList>
            <person name="Stoco P.H."/>
            <person name="Wagner G."/>
            <person name="Gerber A."/>
            <person name="Zaha A."/>
            <person name="Thompson C."/>
            <person name="Bartholomeu D.C."/>
            <person name="Luckemeyer D.D."/>
            <person name="Bahia D."/>
            <person name="Loreto E."/>
            <person name="Prestes E.B."/>
            <person name="Lima F.M."/>
            <person name="Rodrigues-Luiz G."/>
            <person name="Vallejo G.A."/>
            <person name="Filho J.F."/>
            <person name="Monteiro K.M."/>
            <person name="Tyler K.M."/>
            <person name="de Almeida L.G."/>
            <person name="Ortiz M.F."/>
            <person name="Siervo M.A."/>
            <person name="de Moraes M.H."/>
            <person name="Cunha O.L."/>
            <person name="Mendonca-Neto R."/>
            <person name="Silva R."/>
            <person name="Teixeira S.M."/>
            <person name="Murta S.M."/>
            <person name="Sincero T.C."/>
            <person name="Mendes T.A."/>
            <person name="Urmenyi T.P."/>
            <person name="Silva V.G."/>
            <person name="da Rocha W.D."/>
            <person name="Andersson B."/>
            <person name="Romanha A.J."/>
            <person name="Steindel M."/>
            <person name="de Vasconcelos A.T."/>
            <person name="Grisard E.C."/>
        </authorList>
    </citation>
    <scope>NUCLEOTIDE SEQUENCE [LARGE SCALE GENOMIC DNA]</scope>
    <source>
        <strain evidence="2 3">SC58</strain>
    </source>
</reference>
<feature type="compositionally biased region" description="Acidic residues" evidence="1">
    <location>
        <begin position="265"/>
        <end position="274"/>
    </location>
</feature>
<gene>
    <name evidence="2" type="ORF">TRSC58_00663</name>
</gene>
<name>A0A061JDX3_TRYRA</name>
<feature type="region of interest" description="Disordered" evidence="1">
    <location>
        <begin position="222"/>
        <end position="276"/>
    </location>
</feature>
<proteinExistence type="predicted"/>
<dbReference type="OrthoDB" id="247794at2759"/>
<evidence type="ECO:0000313" key="2">
    <source>
        <dbReference type="EMBL" id="ESL11582.1"/>
    </source>
</evidence>
<organism evidence="2 3">
    <name type="scientific">Trypanosoma rangeli SC58</name>
    <dbReference type="NCBI Taxonomy" id="429131"/>
    <lineage>
        <taxon>Eukaryota</taxon>
        <taxon>Discoba</taxon>
        <taxon>Euglenozoa</taxon>
        <taxon>Kinetoplastea</taxon>
        <taxon>Metakinetoplastina</taxon>
        <taxon>Trypanosomatida</taxon>
        <taxon>Trypanosomatidae</taxon>
        <taxon>Trypanosoma</taxon>
        <taxon>Herpetosoma</taxon>
    </lineage>
</organism>
<evidence type="ECO:0000313" key="3">
    <source>
        <dbReference type="Proteomes" id="UP000031737"/>
    </source>
</evidence>
<evidence type="ECO:0000256" key="1">
    <source>
        <dbReference type="SAM" id="MobiDB-lite"/>
    </source>
</evidence>
<accession>A0A061JDX3</accession>
<sequence>MGSESATRYVAAVTIQRWIGRRNEVTRAMRLLGILHALHDEAKGKVTVTHLLQGMESCTGVADTTTVGSSGDDAPSREAVNLLLVLAVAYAERLHSENYARQRICSKGASQQQRPREKVKRVGKPRDAMRRMLLLPDAVLEQLVLDVRAGRGQQGPQRVWSLQRCLDASCIACLSRLVCGVQEAGEAKRMRSLWWSLRRTLLDAPVGLHCIAFNTLNDVPPLPKPPVVRAGKSLTAEGERDSQTPSPVSDDEKDYAALDTSSATADDDDGEDVYSDEKYYKRQKRREEARVARIMSLLEMESPTTTTATGEDGMDEAGSRDLYMELFGDVGDVFFPTLNAMRSTPQKTTNGIPKCCIVCELQDELEGVARCLCGGWVHVGCAVSVSNGVPRCSQFCPLS</sequence>
<dbReference type="Proteomes" id="UP000031737">
    <property type="component" value="Unassembled WGS sequence"/>
</dbReference>
<keyword evidence="3" id="KW-1185">Reference proteome</keyword>
<dbReference type="VEuPathDB" id="TriTrypDB:TRSC58_00663"/>
<protein>
    <submittedName>
        <fullName evidence="2">Uncharacterized protein</fullName>
    </submittedName>
</protein>
<dbReference type="EMBL" id="AUPL01000663">
    <property type="protein sequence ID" value="ESL11582.1"/>
    <property type="molecule type" value="Genomic_DNA"/>
</dbReference>